<dbReference type="RefSeq" id="WP_210027015.1">
    <property type="nucleotide sequence ID" value="NZ_JAGINU010000001.1"/>
</dbReference>
<dbReference type="InterPro" id="IPR027417">
    <property type="entry name" value="P-loop_NTPase"/>
</dbReference>
<dbReference type="PROSITE" id="PS50893">
    <property type="entry name" value="ABC_TRANSPORTER_2"/>
    <property type="match status" value="1"/>
</dbReference>
<dbReference type="InterPro" id="IPR050153">
    <property type="entry name" value="Metal_Ion_Import_ABC"/>
</dbReference>
<dbReference type="Pfam" id="PF00005">
    <property type="entry name" value="ABC_tran"/>
    <property type="match status" value="1"/>
</dbReference>
<keyword evidence="3" id="KW-0547">Nucleotide-binding</keyword>
<comment type="similarity">
    <text evidence="1">Belongs to the ABC transporter superfamily.</text>
</comment>
<dbReference type="PROSITE" id="PS00211">
    <property type="entry name" value="ABC_TRANSPORTER_1"/>
    <property type="match status" value="1"/>
</dbReference>
<dbReference type="PANTHER" id="PTHR42734">
    <property type="entry name" value="METAL TRANSPORT SYSTEM ATP-BINDING PROTEIN TM_0124-RELATED"/>
    <property type="match status" value="1"/>
</dbReference>
<evidence type="ECO:0000313" key="7">
    <source>
        <dbReference type="Proteomes" id="UP001519295"/>
    </source>
</evidence>
<dbReference type="EMBL" id="JAGINU010000001">
    <property type="protein sequence ID" value="MBP2366922.1"/>
    <property type="molecule type" value="Genomic_DNA"/>
</dbReference>
<evidence type="ECO:0000256" key="4">
    <source>
        <dbReference type="ARBA" id="ARBA00022840"/>
    </source>
</evidence>
<dbReference type="Gene3D" id="3.40.50.300">
    <property type="entry name" value="P-loop containing nucleotide triphosphate hydrolases"/>
    <property type="match status" value="1"/>
</dbReference>
<reference evidence="6 7" key="1">
    <citation type="submission" date="2021-03" db="EMBL/GenBank/DDBJ databases">
        <title>Sequencing the genomes of 1000 actinobacteria strains.</title>
        <authorList>
            <person name="Klenk H.-P."/>
        </authorList>
    </citation>
    <scope>NUCLEOTIDE SEQUENCE [LARGE SCALE GENOMIC DNA]</scope>
    <source>
        <strain evidence="6 7">DSM 45256</strain>
    </source>
</reference>
<dbReference type="SUPFAM" id="SSF52540">
    <property type="entry name" value="P-loop containing nucleoside triphosphate hydrolases"/>
    <property type="match status" value="1"/>
</dbReference>
<dbReference type="InterPro" id="IPR017871">
    <property type="entry name" value="ABC_transporter-like_CS"/>
</dbReference>
<evidence type="ECO:0000256" key="1">
    <source>
        <dbReference type="ARBA" id="ARBA00005417"/>
    </source>
</evidence>
<evidence type="ECO:0000259" key="5">
    <source>
        <dbReference type="PROSITE" id="PS50893"/>
    </source>
</evidence>
<sequence length="254" mass="27000">MISATAISHRYRADRWIFREVSVDLQPGQVLAVLGPNARGKTTMIKCLAGLLAPTGGEVRHTGTVGYVPQSHAAAVGYPVLEMVLMGRARHVGVFSTPSRTDRDLAADALARVGLDHLAQRPFTQLSGGERQMVLIARALVSGCQTLVLDEPASALDLRNQGRVLAVLDSLAREGMAIVMTTHHPDHALRVAGSTMLIVDPDDVRLGDTTDLLTGETLSELYGLPISTLDVTIGGRDERVVVPDFGVGAAVGVR</sequence>
<dbReference type="Proteomes" id="UP001519295">
    <property type="component" value="Unassembled WGS sequence"/>
</dbReference>
<dbReference type="InterPro" id="IPR003593">
    <property type="entry name" value="AAA+_ATPase"/>
</dbReference>
<feature type="domain" description="ABC transporter" evidence="5">
    <location>
        <begin position="2"/>
        <end position="225"/>
    </location>
</feature>
<dbReference type="PANTHER" id="PTHR42734:SF6">
    <property type="entry name" value="MOLYBDATE IMPORT ATP-BINDING PROTEIN MOLC"/>
    <property type="match status" value="1"/>
</dbReference>
<comment type="caution">
    <text evidence="6">The sequence shown here is derived from an EMBL/GenBank/DDBJ whole genome shotgun (WGS) entry which is preliminary data.</text>
</comment>
<dbReference type="InterPro" id="IPR003439">
    <property type="entry name" value="ABC_transporter-like_ATP-bd"/>
</dbReference>
<gene>
    <name evidence="6" type="ORF">JOF36_002618</name>
</gene>
<evidence type="ECO:0000256" key="2">
    <source>
        <dbReference type="ARBA" id="ARBA00022448"/>
    </source>
</evidence>
<accession>A0ABS4VSM0</accession>
<keyword evidence="2" id="KW-0813">Transport</keyword>
<protein>
    <submittedName>
        <fullName evidence="6">Iron complex transport system ATP-binding protein</fullName>
    </submittedName>
</protein>
<organism evidence="6 7">
    <name type="scientific">Pseudonocardia parietis</name>
    <dbReference type="NCBI Taxonomy" id="570936"/>
    <lineage>
        <taxon>Bacteria</taxon>
        <taxon>Bacillati</taxon>
        <taxon>Actinomycetota</taxon>
        <taxon>Actinomycetes</taxon>
        <taxon>Pseudonocardiales</taxon>
        <taxon>Pseudonocardiaceae</taxon>
        <taxon>Pseudonocardia</taxon>
    </lineage>
</organism>
<proteinExistence type="inferred from homology"/>
<name>A0ABS4VSM0_9PSEU</name>
<evidence type="ECO:0000256" key="3">
    <source>
        <dbReference type="ARBA" id="ARBA00022741"/>
    </source>
</evidence>
<keyword evidence="4 6" id="KW-0067">ATP-binding</keyword>
<dbReference type="SMART" id="SM00382">
    <property type="entry name" value="AAA"/>
    <property type="match status" value="1"/>
</dbReference>
<evidence type="ECO:0000313" key="6">
    <source>
        <dbReference type="EMBL" id="MBP2366922.1"/>
    </source>
</evidence>
<dbReference type="GO" id="GO:0005524">
    <property type="term" value="F:ATP binding"/>
    <property type="evidence" value="ECO:0007669"/>
    <property type="project" value="UniProtKB-KW"/>
</dbReference>
<keyword evidence="7" id="KW-1185">Reference proteome</keyword>